<feature type="domain" description="RING-type" evidence="3">
    <location>
        <begin position="88"/>
        <end position="130"/>
    </location>
</feature>
<gene>
    <name evidence="4" type="ORF">D9756_009688</name>
</gene>
<evidence type="ECO:0000256" key="2">
    <source>
        <dbReference type="SAM" id="MobiDB-lite"/>
    </source>
</evidence>
<dbReference type="SUPFAM" id="SSF57850">
    <property type="entry name" value="RING/U-box"/>
    <property type="match status" value="1"/>
</dbReference>
<comment type="caution">
    <text evidence="4">The sequence shown here is derived from an EMBL/GenBank/DDBJ whole genome shotgun (WGS) entry which is preliminary data.</text>
</comment>
<dbReference type="Gene3D" id="3.30.40.10">
    <property type="entry name" value="Zinc/RING finger domain, C3HC4 (zinc finger)"/>
    <property type="match status" value="1"/>
</dbReference>
<proteinExistence type="predicted"/>
<sequence length="306" mass="33431">MPRIRPNLPPLNIPHENRVEQWLDRFDDPDSIDEHPEYTLNLGAESPASNLSIDDRIPTPPPRVFRRSRSNSTGKVPRKPREAVDRDCGICFEYAVHPSRTFCCGMIFCFEHITDWLHGPSSDGRCPSCSAPCSADNILSLASPTLIPKTSAAQSKLTPHPLSQDTGLYTTSPTSLTFGTPRHRSQSTSTSTTVASKQSRTSATTTTTSTVDSIDSSILGLSPAPEESPYEADDDANTYDMTRHLRHSQSSSSLVDWLRSPSSPAPSQQYVSSYPFINPGSSTVEVISRLASVMGLTLLFYALLAS</sequence>
<dbReference type="PROSITE" id="PS50089">
    <property type="entry name" value="ZF_RING_2"/>
    <property type="match status" value="1"/>
</dbReference>
<evidence type="ECO:0000256" key="1">
    <source>
        <dbReference type="PROSITE-ProRule" id="PRU00175"/>
    </source>
</evidence>
<dbReference type="InterPro" id="IPR001841">
    <property type="entry name" value="Znf_RING"/>
</dbReference>
<feature type="region of interest" description="Disordered" evidence="2">
    <location>
        <begin position="152"/>
        <end position="235"/>
    </location>
</feature>
<reference evidence="4 5" key="1">
    <citation type="journal article" date="2020" name="ISME J.">
        <title>Uncovering the hidden diversity of litter-decomposition mechanisms in mushroom-forming fungi.</title>
        <authorList>
            <person name="Floudas D."/>
            <person name="Bentzer J."/>
            <person name="Ahren D."/>
            <person name="Johansson T."/>
            <person name="Persson P."/>
            <person name="Tunlid A."/>
        </authorList>
    </citation>
    <scope>NUCLEOTIDE SEQUENCE [LARGE SCALE GENOMIC DNA]</scope>
    <source>
        <strain evidence="4 5">CBS 146.42</strain>
    </source>
</reference>
<evidence type="ECO:0000259" key="3">
    <source>
        <dbReference type="PROSITE" id="PS50089"/>
    </source>
</evidence>
<dbReference type="OrthoDB" id="6270329at2759"/>
<feature type="region of interest" description="Disordered" evidence="2">
    <location>
        <begin position="43"/>
        <end position="79"/>
    </location>
</feature>
<dbReference type="GO" id="GO:0008270">
    <property type="term" value="F:zinc ion binding"/>
    <property type="evidence" value="ECO:0007669"/>
    <property type="project" value="UniProtKB-KW"/>
</dbReference>
<keyword evidence="1" id="KW-0863">Zinc-finger</keyword>
<dbReference type="EMBL" id="JAACJO010000019">
    <property type="protein sequence ID" value="KAF5348520.1"/>
    <property type="molecule type" value="Genomic_DNA"/>
</dbReference>
<keyword evidence="1" id="KW-0862">Zinc</keyword>
<evidence type="ECO:0000313" key="5">
    <source>
        <dbReference type="Proteomes" id="UP000559027"/>
    </source>
</evidence>
<dbReference type="AlphaFoldDB" id="A0A8H5FSY1"/>
<feature type="compositionally biased region" description="Low complexity" evidence="2">
    <location>
        <begin position="186"/>
        <end position="217"/>
    </location>
</feature>
<organism evidence="4 5">
    <name type="scientific">Leucocoprinus leucothites</name>
    <dbReference type="NCBI Taxonomy" id="201217"/>
    <lineage>
        <taxon>Eukaryota</taxon>
        <taxon>Fungi</taxon>
        <taxon>Dikarya</taxon>
        <taxon>Basidiomycota</taxon>
        <taxon>Agaricomycotina</taxon>
        <taxon>Agaricomycetes</taxon>
        <taxon>Agaricomycetidae</taxon>
        <taxon>Agaricales</taxon>
        <taxon>Agaricineae</taxon>
        <taxon>Agaricaceae</taxon>
        <taxon>Leucocoprinus</taxon>
    </lineage>
</organism>
<feature type="compositionally biased region" description="Polar residues" evidence="2">
    <location>
        <begin position="152"/>
        <end position="178"/>
    </location>
</feature>
<protein>
    <recommendedName>
        <fullName evidence="3">RING-type domain-containing protein</fullName>
    </recommendedName>
</protein>
<evidence type="ECO:0000313" key="4">
    <source>
        <dbReference type="EMBL" id="KAF5348520.1"/>
    </source>
</evidence>
<name>A0A8H5FSY1_9AGAR</name>
<dbReference type="Proteomes" id="UP000559027">
    <property type="component" value="Unassembled WGS sequence"/>
</dbReference>
<keyword evidence="1" id="KW-0479">Metal-binding</keyword>
<keyword evidence="5" id="KW-1185">Reference proteome</keyword>
<accession>A0A8H5FSY1</accession>
<dbReference type="InterPro" id="IPR013083">
    <property type="entry name" value="Znf_RING/FYVE/PHD"/>
</dbReference>